<evidence type="ECO:0000313" key="3">
    <source>
        <dbReference type="Proteomes" id="UP001500879"/>
    </source>
</evidence>
<feature type="region of interest" description="Disordered" evidence="1">
    <location>
        <begin position="53"/>
        <end position="75"/>
    </location>
</feature>
<accession>A0ABP3IRW6</accession>
<keyword evidence="3" id="KW-1185">Reference proteome</keyword>
<name>A0ABP3IRW6_9ACTN</name>
<dbReference type="EMBL" id="BAAABX010000051">
    <property type="protein sequence ID" value="GAA0420929.1"/>
    <property type="molecule type" value="Genomic_DNA"/>
</dbReference>
<organism evidence="2 3">
    <name type="scientific">Streptomyces luteireticuli</name>
    <dbReference type="NCBI Taxonomy" id="173858"/>
    <lineage>
        <taxon>Bacteria</taxon>
        <taxon>Bacillati</taxon>
        <taxon>Actinomycetota</taxon>
        <taxon>Actinomycetes</taxon>
        <taxon>Kitasatosporales</taxon>
        <taxon>Streptomycetaceae</taxon>
        <taxon>Streptomyces</taxon>
    </lineage>
</organism>
<reference evidence="3" key="1">
    <citation type="journal article" date="2019" name="Int. J. Syst. Evol. Microbiol.">
        <title>The Global Catalogue of Microorganisms (GCM) 10K type strain sequencing project: providing services to taxonomists for standard genome sequencing and annotation.</title>
        <authorList>
            <consortium name="The Broad Institute Genomics Platform"/>
            <consortium name="The Broad Institute Genome Sequencing Center for Infectious Disease"/>
            <person name="Wu L."/>
            <person name="Ma J."/>
        </authorList>
    </citation>
    <scope>NUCLEOTIDE SEQUENCE [LARGE SCALE GENOMIC DNA]</scope>
    <source>
        <strain evidence="3">JCM 4788</strain>
    </source>
</reference>
<feature type="compositionally biased region" description="Basic and acidic residues" evidence="1">
    <location>
        <begin position="53"/>
        <end position="64"/>
    </location>
</feature>
<comment type="caution">
    <text evidence="2">The sequence shown here is derived from an EMBL/GenBank/DDBJ whole genome shotgun (WGS) entry which is preliminary data.</text>
</comment>
<evidence type="ECO:0000313" key="2">
    <source>
        <dbReference type="EMBL" id="GAA0420929.1"/>
    </source>
</evidence>
<evidence type="ECO:0008006" key="4">
    <source>
        <dbReference type="Google" id="ProtNLM"/>
    </source>
</evidence>
<sequence length="228" mass="24037">MVRAIVAAGVCAAMVSSCDSGSDGRDDARAAADSAAAASAAPGADTLMIIRHAEKPREKDDGKKPPFGVTEDGEQNEHALVVRGWQRAGALTGLFAPDGGASPRPGLRRPSAVYAADGHDGGKGLRPAETVAPLAAKLGLRVNTDYGQGDESALVKEVSGRHGATLVSWEHHRISHIVKKLGTVRPAPPDAWPDDRFDLVWVFTREGKGWRFQQVPQLLLAGDRSDPA</sequence>
<dbReference type="PROSITE" id="PS51257">
    <property type="entry name" value="PROKAR_LIPOPROTEIN"/>
    <property type="match status" value="1"/>
</dbReference>
<dbReference type="Proteomes" id="UP001500879">
    <property type="component" value="Unassembled WGS sequence"/>
</dbReference>
<gene>
    <name evidence="2" type="ORF">GCM10010357_47830</name>
</gene>
<evidence type="ECO:0000256" key="1">
    <source>
        <dbReference type="SAM" id="MobiDB-lite"/>
    </source>
</evidence>
<proteinExistence type="predicted"/>
<protein>
    <recommendedName>
        <fullName evidence="4">Histidine phosphatase family protein</fullName>
    </recommendedName>
</protein>